<protein>
    <recommendedName>
        <fullName evidence="2">Rpn family recombination-promoting nuclease/putative transposase</fullName>
    </recommendedName>
</protein>
<gene>
    <name evidence="1" type="ORF">MNBD_GAMMA16-2149</name>
</gene>
<reference evidence="1" key="1">
    <citation type="submission" date="2018-06" db="EMBL/GenBank/DDBJ databases">
        <authorList>
            <person name="Zhirakovskaya E."/>
        </authorList>
    </citation>
    <scope>NUCLEOTIDE SEQUENCE</scope>
</reference>
<dbReference type="NCBIfam" id="TIGR01784">
    <property type="entry name" value="T_den_put_tspse"/>
    <property type="match status" value="1"/>
</dbReference>
<evidence type="ECO:0000313" key="1">
    <source>
        <dbReference type="EMBL" id="VAW86627.1"/>
    </source>
</evidence>
<dbReference type="PANTHER" id="PTHR41317">
    <property type="entry name" value="PD-(D_E)XK NUCLEASE FAMILY TRANSPOSASE"/>
    <property type="match status" value="1"/>
</dbReference>
<sequence>QVLNHPGFEKRVLCNAAKNYSIQLQKGEDYTLLNPVIALTLSDFILFEEREETISRFKLIEKESFIEYSDDIELIFVELPKFNKQESELCDVSDKWLWFVKNAGILDFIPTNFEAELKAAFNIINEANLSAPELEAQYKRKEFIAVQKHALAAAEEKGVEQGIEQGIEQVAKRMLQQNIAVDIIVQVTGLSRDQIEKI</sequence>
<accession>A0A3B0ZH33</accession>
<feature type="non-terminal residue" evidence="1">
    <location>
        <position position="1"/>
    </location>
</feature>
<dbReference type="EMBL" id="UOFO01000097">
    <property type="protein sequence ID" value="VAW86627.1"/>
    <property type="molecule type" value="Genomic_DNA"/>
</dbReference>
<dbReference type="InterPro" id="IPR010106">
    <property type="entry name" value="RpnA"/>
</dbReference>
<evidence type="ECO:0008006" key="2">
    <source>
        <dbReference type="Google" id="ProtNLM"/>
    </source>
</evidence>
<dbReference type="AlphaFoldDB" id="A0A3B0ZH33"/>
<name>A0A3B0ZH33_9ZZZZ</name>
<dbReference type="PANTHER" id="PTHR41317:SF1">
    <property type="entry name" value="PD-(D_E)XK NUCLEASE FAMILY TRANSPOSASE"/>
    <property type="match status" value="1"/>
</dbReference>
<proteinExistence type="predicted"/>
<organism evidence="1">
    <name type="scientific">hydrothermal vent metagenome</name>
    <dbReference type="NCBI Taxonomy" id="652676"/>
    <lineage>
        <taxon>unclassified sequences</taxon>
        <taxon>metagenomes</taxon>
        <taxon>ecological metagenomes</taxon>
    </lineage>
</organism>
<dbReference type="Pfam" id="PF12784">
    <property type="entry name" value="PDDEXK_2"/>
    <property type="match status" value="1"/>
</dbReference>